<dbReference type="OrthoDB" id="3344688at2759"/>
<dbReference type="InterPro" id="IPR001584">
    <property type="entry name" value="Integrase_cat-core"/>
</dbReference>
<proteinExistence type="predicted"/>
<dbReference type="Pfam" id="PF22936">
    <property type="entry name" value="Pol_BBD"/>
    <property type="match status" value="1"/>
</dbReference>
<accession>A0A8H6Z6Z3</accession>
<dbReference type="GO" id="GO:0004190">
    <property type="term" value="F:aspartic-type endopeptidase activity"/>
    <property type="evidence" value="ECO:0007669"/>
    <property type="project" value="UniProtKB-KW"/>
</dbReference>
<feature type="compositionally biased region" description="Low complexity" evidence="3">
    <location>
        <begin position="1"/>
        <end position="19"/>
    </location>
</feature>
<dbReference type="GO" id="GO:0015074">
    <property type="term" value="P:DNA integration"/>
    <property type="evidence" value="ECO:0007669"/>
    <property type="project" value="InterPro"/>
</dbReference>
<keyword evidence="2" id="KW-0694">RNA-binding</keyword>
<dbReference type="Pfam" id="PF25597">
    <property type="entry name" value="SH3_retrovirus"/>
    <property type="match status" value="1"/>
</dbReference>
<evidence type="ECO:0000256" key="1">
    <source>
        <dbReference type="ARBA" id="ARBA00022750"/>
    </source>
</evidence>
<dbReference type="Pfam" id="PF07727">
    <property type="entry name" value="RVT_2"/>
    <property type="match status" value="1"/>
</dbReference>
<dbReference type="InterPro" id="IPR036397">
    <property type="entry name" value="RNaseH_sf"/>
</dbReference>
<evidence type="ECO:0000313" key="5">
    <source>
        <dbReference type="EMBL" id="KAF7371902.1"/>
    </source>
</evidence>
<protein>
    <submittedName>
        <fullName evidence="5">Integrase catalytic domain-containing protein</fullName>
    </submittedName>
</protein>
<dbReference type="Proteomes" id="UP000620124">
    <property type="component" value="Unassembled WGS sequence"/>
</dbReference>
<feature type="compositionally biased region" description="Polar residues" evidence="3">
    <location>
        <begin position="38"/>
        <end position="52"/>
    </location>
</feature>
<dbReference type="CDD" id="cd09272">
    <property type="entry name" value="RNase_HI_RT_Ty1"/>
    <property type="match status" value="1"/>
</dbReference>
<keyword evidence="1" id="KW-0378">Hydrolase</keyword>
<name>A0A8H6Z6Z3_9AGAR</name>
<comment type="caution">
    <text evidence="5">The sequence shown here is derived from an EMBL/GenBank/DDBJ whole genome shotgun (WGS) entry which is preliminary data.</text>
</comment>
<dbReference type="InterPro" id="IPR057670">
    <property type="entry name" value="SH3_retrovirus"/>
</dbReference>
<dbReference type="InterPro" id="IPR012337">
    <property type="entry name" value="RNaseH-like_sf"/>
</dbReference>
<dbReference type="SUPFAM" id="SSF53098">
    <property type="entry name" value="Ribonuclease H-like"/>
    <property type="match status" value="1"/>
</dbReference>
<feature type="region of interest" description="Disordered" evidence="3">
    <location>
        <begin position="904"/>
        <end position="986"/>
    </location>
</feature>
<dbReference type="PANTHER" id="PTHR11439:SF467">
    <property type="entry name" value="INTEGRASE CATALYTIC DOMAIN-CONTAINING PROTEIN"/>
    <property type="match status" value="1"/>
</dbReference>
<feature type="domain" description="Integrase catalytic" evidence="4">
    <location>
        <begin position="653"/>
        <end position="823"/>
    </location>
</feature>
<evidence type="ECO:0000259" key="4">
    <source>
        <dbReference type="PROSITE" id="PS50994"/>
    </source>
</evidence>
<feature type="region of interest" description="Disordered" evidence="3">
    <location>
        <begin position="365"/>
        <end position="384"/>
    </location>
</feature>
<dbReference type="Pfam" id="PF14223">
    <property type="entry name" value="Retrotran_gag_2"/>
    <property type="match status" value="1"/>
</dbReference>
<gene>
    <name evidence="5" type="ORF">MVEN_00047800</name>
</gene>
<feature type="region of interest" description="Disordered" evidence="3">
    <location>
        <begin position="1305"/>
        <end position="1326"/>
    </location>
</feature>
<dbReference type="Pfam" id="PF13976">
    <property type="entry name" value="gag_pre-integrs"/>
    <property type="match status" value="1"/>
</dbReference>
<dbReference type="InterPro" id="IPR054722">
    <property type="entry name" value="PolX-like_BBD"/>
</dbReference>
<dbReference type="InterPro" id="IPR013103">
    <property type="entry name" value="RVT_2"/>
</dbReference>
<dbReference type="EMBL" id="JACAZI010000001">
    <property type="protein sequence ID" value="KAF7371902.1"/>
    <property type="molecule type" value="Genomic_DNA"/>
</dbReference>
<sequence length="1556" mass="172150">MDANPGTSPSTGIPPSFSSNNPFRITSIAPARVPSASFDETPQRPTLPQNVNPAPRRYVPGRHRPRLTEVASRHPAHGYESDSSPDEDALPPQPHSRREYRARADHYESVSDYAADHGPFIKPLTMTNNFPEDAKLALEKGNYKGWATKVWFTIGLNAGATRWLDPHAEPPSLELYPRANRTWHDNDVAIRSFITLACASSEHKYFEDCTTAAAVWSTLRERHTKRGPLDQVNKLREAMNMQFGDDPKSWAATLETITNLNTAVWAGDAPTSDGILTVLLHALSPFPYFVDSLLAVPNLDAAYITARLTDKQSMPNLHGPPVNPHALAAAASASKKGKQICSNPVCTDPGSHTYPYCVQKGATMGRPGGGRKKDEKTDGGNMKVNRDKEGYACVMINGESFRLAPTPPNPAPAPPVANFINLRTDDLPAFDPIYDFEAFLAEEEPQVSLDWGEFTVNMTATTPPAEYVLFSDTGANVHVSPYREDFATFNPIAPRAVKGFQGSSINATGIGTVINNKFTLDNVLYVPNASIRLMSVSRLCQANSYTCHFDSTTTWITDVDGNIVCTGSIHEKRELYRLHCVLLTLPRPSTNPIAAAASIDLYHRRLGHAHHQAVADLYQHQLVDGMDLDPSSSATPCDACIRGKQVKAAIPKLREGPKSKRRLAVVYVDLCGAFDKRSRSGNYYTLDIVDDATTRGFSLPVADKFQAFDTLIAWQIAVETRTGERVGAYNIDNGELKSAKFSAFCAARGTEIRYTAPETSAQNGKVERFHLTILNKARAMMIACNAPLYLWDEFVVTAAYLHARTPSKSQMGHTPFEGFELRKPNIAHLREIGCRAFVLVRGHNPKLNPRSIECVLIGYAPQSKAYRCWERSSGKIYNTIDVRFIESCDTVRVKLNKELLAALPNPQPPCEPAVPNDQSSDDPPLTASDPPSPDTLPVAPPPPATFPPSPLEPSAPPLRRSSRPRATPKRADALTADADAPEDQGEQQILDDWAATEAATPEDDDGEEAAMLAQLNAYLCENPIDVEYPDDPRNHAEAMAAPDADKCVEATHEELNALRDKGVHELVPRSDVPPQKTLLDLRAVYHRKRDMSGAVARNRVRYCVKGFRQVYGRDYTSTTSPTARLESFRAVLHVAASRGWDIQQVDIKTAFLNATLPENEIQYSRQPKHFEVAGKEDWVWKLLKSLYGLKQSGRVWNKELHESMVGWGFKRLLCEWCIYVRIEAGRTNLVAIHVDDMICAATDRLANEAFKNQLRSKWEISDLGDVNFCLGIGIVRDPERRTIALSQTALIDRLVAQFHQIDAHPAPTPMEAGLRLRRPSADDPKPTQLEVDRLAETPYRSLVGGLMYVAIGTRPDIAFAVHHLAGFLDCYGFDHWRAAIRVLRYLKGTRTLALVLGGPEDILLAGFGDADFANDVEKRKSVMGYSFSLGAGSISWASRKQKVVTLSSTEAEYIAVSEAAKEACWLRMLLRGITVPIDVPTPLSCDNNAARILANDQALHSRAKHIDNRYHHIRDCVEKKKIFTPHIPSHDNIADTLTKALPAPDFLRHRANLGIR</sequence>
<dbReference type="GO" id="GO:0003723">
    <property type="term" value="F:RNA binding"/>
    <property type="evidence" value="ECO:0007669"/>
    <property type="project" value="UniProtKB-KW"/>
</dbReference>
<keyword evidence="1" id="KW-0645">Protease</keyword>
<dbReference type="InterPro" id="IPR043502">
    <property type="entry name" value="DNA/RNA_pol_sf"/>
</dbReference>
<dbReference type="PANTHER" id="PTHR11439">
    <property type="entry name" value="GAG-POL-RELATED RETROTRANSPOSON"/>
    <property type="match status" value="1"/>
</dbReference>
<dbReference type="InterPro" id="IPR025724">
    <property type="entry name" value="GAG-pre-integrase_dom"/>
</dbReference>
<organism evidence="5 6">
    <name type="scientific">Mycena venus</name>
    <dbReference type="NCBI Taxonomy" id="2733690"/>
    <lineage>
        <taxon>Eukaryota</taxon>
        <taxon>Fungi</taxon>
        <taxon>Dikarya</taxon>
        <taxon>Basidiomycota</taxon>
        <taxon>Agaricomycotina</taxon>
        <taxon>Agaricomycetes</taxon>
        <taxon>Agaricomycetidae</taxon>
        <taxon>Agaricales</taxon>
        <taxon>Marasmiineae</taxon>
        <taxon>Mycenaceae</taxon>
        <taxon>Mycena</taxon>
    </lineage>
</organism>
<dbReference type="PROSITE" id="PS50994">
    <property type="entry name" value="INTEGRASE"/>
    <property type="match status" value="1"/>
</dbReference>
<evidence type="ECO:0000256" key="3">
    <source>
        <dbReference type="SAM" id="MobiDB-lite"/>
    </source>
</evidence>
<dbReference type="SUPFAM" id="SSF56672">
    <property type="entry name" value="DNA/RNA polymerases"/>
    <property type="match status" value="1"/>
</dbReference>
<evidence type="ECO:0000256" key="2">
    <source>
        <dbReference type="ARBA" id="ARBA00022884"/>
    </source>
</evidence>
<feature type="compositionally biased region" description="Basic and acidic residues" evidence="3">
    <location>
        <begin position="371"/>
        <end position="384"/>
    </location>
</feature>
<feature type="region of interest" description="Disordered" evidence="3">
    <location>
        <begin position="1"/>
        <end position="100"/>
    </location>
</feature>
<evidence type="ECO:0000313" key="6">
    <source>
        <dbReference type="Proteomes" id="UP000620124"/>
    </source>
</evidence>
<keyword evidence="6" id="KW-1185">Reference proteome</keyword>
<feature type="compositionally biased region" description="Pro residues" evidence="3">
    <location>
        <begin position="930"/>
        <end position="956"/>
    </location>
</feature>
<reference evidence="5" key="1">
    <citation type="submission" date="2020-05" db="EMBL/GenBank/DDBJ databases">
        <title>Mycena genomes resolve the evolution of fungal bioluminescence.</title>
        <authorList>
            <person name="Tsai I.J."/>
        </authorList>
    </citation>
    <scope>NUCLEOTIDE SEQUENCE</scope>
    <source>
        <strain evidence="5">CCC161011</strain>
    </source>
</reference>
<keyword evidence="1" id="KW-0064">Aspartyl protease</keyword>
<dbReference type="Gene3D" id="3.30.420.10">
    <property type="entry name" value="Ribonuclease H-like superfamily/Ribonuclease H"/>
    <property type="match status" value="1"/>
</dbReference>
<dbReference type="GO" id="GO:0005634">
    <property type="term" value="C:nucleus"/>
    <property type="evidence" value="ECO:0007669"/>
    <property type="project" value="UniProtKB-ARBA"/>
</dbReference>